<dbReference type="RefSeq" id="XP_002839517.1">
    <property type="nucleotide sequence ID" value="XM_002839471.1"/>
</dbReference>
<accession>D5GGT6</accession>
<organism evidence="1 2">
    <name type="scientific">Tuber melanosporum (strain Mel28)</name>
    <name type="common">Perigord black truffle</name>
    <dbReference type="NCBI Taxonomy" id="656061"/>
    <lineage>
        <taxon>Eukaryota</taxon>
        <taxon>Fungi</taxon>
        <taxon>Dikarya</taxon>
        <taxon>Ascomycota</taxon>
        <taxon>Pezizomycotina</taxon>
        <taxon>Pezizomycetes</taxon>
        <taxon>Pezizales</taxon>
        <taxon>Tuberaceae</taxon>
        <taxon>Tuber</taxon>
    </lineage>
</organism>
<dbReference type="Pfam" id="PF10906">
    <property type="entry name" value="Mrx7"/>
    <property type="match status" value="1"/>
</dbReference>
<gene>
    <name evidence="1" type="ORF">GSTUM_00007506001</name>
</gene>
<dbReference type="Proteomes" id="UP000006911">
    <property type="component" value="Unassembled WGS sequence"/>
</dbReference>
<dbReference type="EMBL" id="FN430275">
    <property type="protein sequence ID" value="CAZ83708.1"/>
    <property type="molecule type" value="Genomic_DNA"/>
</dbReference>
<evidence type="ECO:0000313" key="1">
    <source>
        <dbReference type="EMBL" id="CAZ83708.1"/>
    </source>
</evidence>
<name>D5GGT6_TUBMM</name>
<dbReference type="eggNOG" id="ENOG502SZ4D">
    <property type="taxonomic scope" value="Eukaryota"/>
</dbReference>
<keyword evidence="2" id="KW-1185">Reference proteome</keyword>
<evidence type="ECO:0000313" key="2">
    <source>
        <dbReference type="Proteomes" id="UP000006911"/>
    </source>
</evidence>
<dbReference type="InterPro" id="IPR020301">
    <property type="entry name" value="Mrx7"/>
</dbReference>
<reference evidence="1 2" key="1">
    <citation type="journal article" date="2010" name="Nature">
        <title>Perigord black truffle genome uncovers evolutionary origins and mechanisms of symbiosis.</title>
        <authorList>
            <person name="Martin F."/>
            <person name="Kohler A."/>
            <person name="Murat C."/>
            <person name="Balestrini R."/>
            <person name="Coutinho P.M."/>
            <person name="Jaillon O."/>
            <person name="Montanini B."/>
            <person name="Morin E."/>
            <person name="Noel B."/>
            <person name="Percudani R."/>
            <person name="Porcel B."/>
            <person name="Rubini A."/>
            <person name="Amicucci A."/>
            <person name="Amselem J."/>
            <person name="Anthouard V."/>
            <person name="Arcioni S."/>
            <person name="Artiguenave F."/>
            <person name="Aury J.M."/>
            <person name="Ballario P."/>
            <person name="Bolchi A."/>
            <person name="Brenna A."/>
            <person name="Brun A."/>
            <person name="Buee M."/>
            <person name="Cantarel B."/>
            <person name="Chevalier G."/>
            <person name="Couloux A."/>
            <person name="Da Silva C."/>
            <person name="Denoeud F."/>
            <person name="Duplessis S."/>
            <person name="Ghignone S."/>
            <person name="Hilselberger B."/>
            <person name="Iotti M."/>
            <person name="Marcais B."/>
            <person name="Mello A."/>
            <person name="Miranda M."/>
            <person name="Pacioni G."/>
            <person name="Quesneville H."/>
            <person name="Riccioni C."/>
            <person name="Ruotolo R."/>
            <person name="Splivallo R."/>
            <person name="Stocchi V."/>
            <person name="Tisserant E."/>
            <person name="Viscomi A.R."/>
            <person name="Zambonelli A."/>
            <person name="Zampieri E."/>
            <person name="Henrissat B."/>
            <person name="Lebrun M.H."/>
            <person name="Paolocci F."/>
            <person name="Bonfante P."/>
            <person name="Ottonello S."/>
            <person name="Wincker P."/>
        </authorList>
    </citation>
    <scope>NUCLEOTIDE SEQUENCE [LARGE SCALE GENOMIC DNA]</scope>
    <source>
        <strain evidence="1 2">Mel28</strain>
    </source>
</reference>
<dbReference type="InParanoid" id="D5GGT6"/>
<sequence>MMIRVFEAWLVARLLRSPSFHRMVARMHGRLTGKGQVEDYSKLGGTKLEGGNENGFKKFVDIYIDEFKNNFKR</sequence>
<protein>
    <submittedName>
        <fullName evidence="1">(Perigord truffle) hypothetical protein</fullName>
    </submittedName>
</protein>
<dbReference type="GeneID" id="9181678"/>
<proteinExistence type="predicted"/>
<dbReference type="KEGG" id="tml:GSTUM_00007506001"/>
<dbReference type="HOGENOM" id="CLU_183945_1_0_1"/>
<dbReference type="AlphaFoldDB" id="D5GGT6"/>